<sequence>MQSAGGKEGGEDGRSRRDERDIKRQERADKGAEDSEGNAPPAQEGQSEPELDGSAHPHLISGADEDSPVASLEQDDVADVLFTPHLSNFNASEYMEDQEFLEEEEEEEEFIVLDPEHPMVRRQQAALSSQLHKQLERIDLELKEKLAIEKADASHMLEMGVEVFRLQEQMARVHTRLEDHHQTKAQAEAKRHQAQDQLDEMKSQYSHLSSQNTKAKASVSQVQSELDSLLMHLNFTKGVSEDLRSNVKAMKNAKHKAGVEKSKAEEQKLKQDLYVEHLTKEMERQMQQIAMYEAQARAQAQETQAAKEALSLAEMEMESLMLARKQLLQQWNSSLVGMRKRDEAFSAMQAALREVQHQVIVLDREIEGYKKSTTEEQELNETLTMKLNWSQVDCATSKKLISQKQAQQEALQADYSTCLRTLRETVHTLARLSKESDTHQTEVNDQKRQLEKESALRLELEDKIMTHMQRKLTHNQAAKYSERLTGKMATLKKDKISQLWQLENEMVSVGLESSMVSQHLDSLALNQETLDEEITNYNKLLTSHQDKISSLITVIGQKQATIAKYNKRICEIAASTGHEDLSPLHIKIESLTAEIEDLAENIRKDQQFWIKQQGTLVGLTQDIETSSKSMLKLQAEYTAIQQNKIRLESQLEVEYREQTELEKNAKMLKGDLEAELECTEMQMKYEKTQEEKERLLNSLVEYERQIMLWEKKTQLMRETHSAVEVDQGEMQTIKAEIHRMEVRLNQLMKQQEQLLRESEAAVERRETTVLRKEAMFHTSHKQTTKGDLTLVIHSLQRKIQDTLKHVAESEQSIKELQENQQSLSNKIEEQKQQLLELCGTSYIVDTEIVNFQDTKEKNLAHLVSLQSQGKKLQEVCKGSYQALSTSESVEASLQSQVQRVHAVSSILLHVCDEFPQHQEALRRLSLTLAARTQALDQE</sequence>
<feature type="coiled-coil region" evidence="1">
    <location>
        <begin position="588"/>
        <end position="768"/>
    </location>
</feature>
<protein>
    <submittedName>
        <fullName evidence="3">Coiled-coil domain-containing protein 40</fullName>
    </submittedName>
</protein>
<gene>
    <name evidence="3" type="ORF">EXN66_Car002858</name>
</gene>
<feature type="coiled-coil region" evidence="1">
    <location>
        <begin position="799"/>
        <end position="833"/>
    </location>
</feature>
<dbReference type="GO" id="GO:0005576">
    <property type="term" value="C:extracellular region"/>
    <property type="evidence" value="ECO:0007669"/>
    <property type="project" value="GOC"/>
</dbReference>
<dbReference type="GO" id="GO:0005737">
    <property type="term" value="C:cytoplasm"/>
    <property type="evidence" value="ECO:0007669"/>
    <property type="project" value="TreeGrafter"/>
</dbReference>
<proteinExistence type="predicted"/>
<dbReference type="AlphaFoldDB" id="A0A6G1PAX7"/>
<reference evidence="3 4" key="1">
    <citation type="submission" date="2019-02" db="EMBL/GenBank/DDBJ databases">
        <title>Opniocepnalus argus genome.</title>
        <authorList>
            <person name="Zhou C."/>
            <person name="Xiao S."/>
        </authorList>
    </citation>
    <scope>NUCLEOTIDE SEQUENCE [LARGE SCALE GENOMIC DNA]</scope>
    <source>
        <strain evidence="3">OARG1902GOOAL</strain>
        <tissue evidence="3">Muscle</tissue>
    </source>
</reference>
<dbReference type="GO" id="GO:0035082">
    <property type="term" value="P:axoneme assembly"/>
    <property type="evidence" value="ECO:0007669"/>
    <property type="project" value="InterPro"/>
</dbReference>
<feature type="compositionally biased region" description="Acidic residues" evidence="2">
    <location>
        <begin position="63"/>
        <end position="73"/>
    </location>
</feature>
<feature type="coiled-coil region" evidence="1">
    <location>
        <begin position="429"/>
        <end position="463"/>
    </location>
</feature>
<evidence type="ECO:0000313" key="3">
    <source>
        <dbReference type="EMBL" id="KAF3687186.1"/>
    </source>
</evidence>
<reference evidence="4" key="2">
    <citation type="submission" date="2019-02" db="EMBL/GenBank/DDBJ databases">
        <title>Opniocepnalus argus Var Kimnra genome.</title>
        <authorList>
            <person name="Zhou C."/>
            <person name="Xiao S."/>
        </authorList>
    </citation>
    <scope>NUCLEOTIDE SEQUENCE [LARGE SCALE GENOMIC DNA]</scope>
</reference>
<feature type="compositionally biased region" description="Basic and acidic residues" evidence="2">
    <location>
        <begin position="8"/>
        <end position="33"/>
    </location>
</feature>
<keyword evidence="4" id="KW-1185">Reference proteome</keyword>
<dbReference type="Proteomes" id="UP000503349">
    <property type="component" value="Chromosome 3"/>
</dbReference>
<feature type="coiled-coil region" evidence="1">
    <location>
        <begin position="275"/>
        <end position="330"/>
    </location>
</feature>
<evidence type="ECO:0000256" key="2">
    <source>
        <dbReference type="SAM" id="MobiDB-lite"/>
    </source>
</evidence>
<accession>A0A6G1PAX7</accession>
<organism evidence="3 4">
    <name type="scientific">Channa argus</name>
    <name type="common">Northern snakehead</name>
    <name type="synonym">Ophicephalus argus</name>
    <dbReference type="NCBI Taxonomy" id="215402"/>
    <lineage>
        <taxon>Eukaryota</taxon>
        <taxon>Metazoa</taxon>
        <taxon>Chordata</taxon>
        <taxon>Craniata</taxon>
        <taxon>Vertebrata</taxon>
        <taxon>Euteleostomi</taxon>
        <taxon>Actinopterygii</taxon>
        <taxon>Neopterygii</taxon>
        <taxon>Teleostei</taxon>
        <taxon>Neoteleostei</taxon>
        <taxon>Acanthomorphata</taxon>
        <taxon>Anabantaria</taxon>
        <taxon>Anabantiformes</taxon>
        <taxon>Channoidei</taxon>
        <taxon>Channidae</taxon>
        <taxon>Channa</taxon>
    </lineage>
</organism>
<keyword evidence="1" id="KW-0175">Coiled coil</keyword>
<evidence type="ECO:0000313" key="4">
    <source>
        <dbReference type="Proteomes" id="UP000503349"/>
    </source>
</evidence>
<dbReference type="GO" id="GO:0060287">
    <property type="term" value="P:epithelial cilium movement involved in determination of left/right asymmetry"/>
    <property type="evidence" value="ECO:0007669"/>
    <property type="project" value="TreeGrafter"/>
</dbReference>
<dbReference type="EMBL" id="CM015714">
    <property type="protein sequence ID" value="KAF3687186.1"/>
    <property type="molecule type" value="Genomic_DNA"/>
</dbReference>
<feature type="coiled-coil region" evidence="1">
    <location>
        <begin position="177"/>
        <end position="211"/>
    </location>
</feature>
<name>A0A6G1PAX7_CHAAH</name>
<dbReference type="PANTHER" id="PTHR16275">
    <property type="entry name" value="COILED-COIL DOMAIN-CONTAINING PROTEIN 40"/>
    <property type="match status" value="1"/>
</dbReference>
<evidence type="ECO:0000256" key="1">
    <source>
        <dbReference type="SAM" id="Coils"/>
    </source>
</evidence>
<dbReference type="GO" id="GO:0001947">
    <property type="term" value="P:heart looping"/>
    <property type="evidence" value="ECO:0007669"/>
    <property type="project" value="TreeGrafter"/>
</dbReference>
<dbReference type="GO" id="GO:0005929">
    <property type="term" value="C:cilium"/>
    <property type="evidence" value="ECO:0007669"/>
    <property type="project" value="TreeGrafter"/>
</dbReference>
<dbReference type="InterPro" id="IPR037386">
    <property type="entry name" value="CCDC40"/>
</dbReference>
<feature type="region of interest" description="Disordered" evidence="2">
    <location>
        <begin position="1"/>
        <end position="73"/>
    </location>
</feature>
<dbReference type="PANTHER" id="PTHR16275:SF8">
    <property type="entry name" value="COILED-COIL DOMAIN-CONTAINING PROTEIN 40"/>
    <property type="match status" value="1"/>
</dbReference>